<dbReference type="InterPro" id="IPR050311">
    <property type="entry name" value="ORC1/CDC6"/>
</dbReference>
<proteinExistence type="inferred from homology"/>
<dbReference type="Pfam" id="PF17872">
    <property type="entry name" value="AAA_lid_10"/>
    <property type="match status" value="1"/>
</dbReference>
<keyword evidence="9 11" id="KW-0238">DNA-binding</keyword>
<evidence type="ECO:0000313" key="15">
    <source>
        <dbReference type="Ensembl" id="ENSPNYP00000007253.1"/>
    </source>
</evidence>
<evidence type="ECO:0000256" key="4">
    <source>
        <dbReference type="ARBA" id="ARBA00022705"/>
    </source>
</evidence>
<evidence type="ECO:0000256" key="7">
    <source>
        <dbReference type="ARBA" id="ARBA00022840"/>
    </source>
</evidence>
<dbReference type="Gene3D" id="3.40.50.300">
    <property type="entry name" value="P-loop containing nucleotide triphosphate hydrolases"/>
    <property type="match status" value="1"/>
</dbReference>
<dbReference type="Gene3D" id="1.10.8.60">
    <property type="match status" value="1"/>
</dbReference>
<evidence type="ECO:0000256" key="3">
    <source>
        <dbReference type="ARBA" id="ARBA00019081"/>
    </source>
</evidence>
<sequence length="783" mass="88299">RMKYFTRMKIRRVYEWIGLKQLETNLKWPNLIFTLFHFETLTFFVLCLSLPENGQQMKAVVQWFMRVSELPVNKLKLLGREPHPQEIFYYECRNCDNEVNIESILRPVKHLDSNDPFPDSSDKDTLYVKLSWDSKVFRVVNSTVMESPAEPAPASSPPSSTPRGPSRCVLPTPDHAIMQKASLGEVGCSSVGTPANVEAESLHSATKLSASKCLSAKRRNATARTPGVRKRLELSGECSHKDFKMQPLCRTREQQGFLYISNTKSPEVENEKSPMVTETPRSSKRKSAMLVSSRIKKQLNLLENDQDLNSSGEEEDEFVPSKNDLLSSSEEEGQDEDGPNIDDQVSAKKFRYVATGSGNSRSKRKSYSSARTQRRTPAKKISPGTPKTPRHATPSIPIRSLQTQQPANILEEARARLHVSSVPESLPCREQEFQDIYSFVESKIIDNTGGCMYISGVPGTGKTATVHEVIRCLQHAADMDEIPSFHFIEINGMKMTDPHQAYVQILQKLTGQKATPDHAAVLLEKRFSNLAPRKETIVMLVDELDLLWTRKQNVMYNLFDWPTRRHARLVVLTIANTMDLPERIMINRVASRLGLTRMSFQPYSFKQLQEIIMSRLNKLKAFEEDALQLVSRKVAALSGDARRCLDICRRATEICEHSAADPSSTGLVGMSHVMEALNEMFSSAYITAIRCASTQEQLFLRAAIAEFRRLGLEEATFQQVFVQHQALCRIEGLRPIGVSEGLAVCQRLGACRLLLLEPSHLGVLQHIRLNVSQDDIFYALKAD</sequence>
<dbReference type="SMART" id="SM00382">
    <property type="entry name" value="AAA"/>
    <property type="match status" value="1"/>
</dbReference>
<dbReference type="CDD" id="cd08768">
    <property type="entry name" value="Cdc6_C"/>
    <property type="match status" value="1"/>
</dbReference>
<dbReference type="STRING" id="303518.ENSPNYP00000007253"/>
<evidence type="ECO:0000256" key="10">
    <source>
        <dbReference type="ARBA" id="ARBA00023242"/>
    </source>
</evidence>
<feature type="compositionally biased region" description="Pro residues" evidence="12">
    <location>
        <begin position="150"/>
        <end position="160"/>
    </location>
</feature>
<evidence type="ECO:0000256" key="8">
    <source>
        <dbReference type="ARBA" id="ARBA00022842"/>
    </source>
</evidence>
<dbReference type="GeneTree" id="ENSGT00530000063498"/>
<dbReference type="GO" id="GO:0016887">
    <property type="term" value="F:ATP hydrolysis activity"/>
    <property type="evidence" value="ECO:0007669"/>
    <property type="project" value="InterPro"/>
</dbReference>
<evidence type="ECO:0000256" key="11">
    <source>
        <dbReference type="RuleBase" id="RU365058"/>
    </source>
</evidence>
<keyword evidence="8" id="KW-0460">Magnesium</keyword>
<feature type="region of interest" description="Disordered" evidence="12">
    <location>
        <begin position="308"/>
        <end position="395"/>
    </location>
</feature>
<feature type="compositionally biased region" description="Basic residues" evidence="12">
    <location>
        <begin position="361"/>
        <end position="378"/>
    </location>
</feature>
<dbReference type="SUPFAM" id="SSF52540">
    <property type="entry name" value="P-loop containing nucleoside triphosphate hydrolases"/>
    <property type="match status" value="1"/>
</dbReference>
<evidence type="ECO:0000256" key="6">
    <source>
        <dbReference type="ARBA" id="ARBA00022741"/>
    </source>
</evidence>
<evidence type="ECO:0000256" key="2">
    <source>
        <dbReference type="ARBA" id="ARBA00008398"/>
    </source>
</evidence>
<dbReference type="InterPro" id="IPR043151">
    <property type="entry name" value="BAH_sf"/>
</dbReference>
<dbReference type="GO" id="GO:0060271">
    <property type="term" value="P:cilium assembly"/>
    <property type="evidence" value="ECO:0007669"/>
    <property type="project" value="Ensembl"/>
</dbReference>
<dbReference type="InterPro" id="IPR015163">
    <property type="entry name" value="Cdc6_C"/>
</dbReference>
<dbReference type="GO" id="GO:0003688">
    <property type="term" value="F:DNA replication origin binding"/>
    <property type="evidence" value="ECO:0007669"/>
    <property type="project" value="TreeGrafter"/>
</dbReference>
<feature type="compositionally biased region" description="Acidic residues" evidence="12">
    <location>
        <begin position="329"/>
        <end position="340"/>
    </location>
</feature>
<evidence type="ECO:0000256" key="12">
    <source>
        <dbReference type="SAM" id="MobiDB-lite"/>
    </source>
</evidence>
<feature type="domain" description="Cdc6 C-terminal" evidence="14">
    <location>
        <begin position="700"/>
        <end position="780"/>
    </location>
</feature>
<comment type="subcellular location">
    <subcellularLocation>
        <location evidence="1 11">Nucleus</location>
    </subcellularLocation>
</comment>
<evidence type="ECO:0000256" key="5">
    <source>
        <dbReference type="ARBA" id="ARBA00022723"/>
    </source>
</evidence>
<keyword evidence="4 11" id="KW-0235">DNA replication</keyword>
<dbReference type="InterPro" id="IPR003959">
    <property type="entry name" value="ATPase_AAA_core"/>
</dbReference>
<dbReference type="GO" id="GO:0006270">
    <property type="term" value="P:DNA replication initiation"/>
    <property type="evidence" value="ECO:0007669"/>
    <property type="project" value="TreeGrafter"/>
</dbReference>
<keyword evidence="10 11" id="KW-0539">Nucleus</keyword>
<evidence type="ECO:0000259" key="13">
    <source>
        <dbReference type="SMART" id="SM00382"/>
    </source>
</evidence>
<comment type="similarity">
    <text evidence="2 11">Belongs to the ORC1 family.</text>
</comment>
<feature type="region of interest" description="Disordered" evidence="12">
    <location>
        <begin position="145"/>
        <end position="170"/>
    </location>
</feature>
<dbReference type="SMART" id="SM01074">
    <property type="entry name" value="Cdc6_C"/>
    <property type="match status" value="1"/>
</dbReference>
<accession>A0A3B4FBC3</accession>
<dbReference type="Pfam" id="PF09079">
    <property type="entry name" value="WHD_Cdc6"/>
    <property type="match status" value="1"/>
</dbReference>
<feature type="region of interest" description="Disordered" evidence="12">
    <location>
        <begin position="260"/>
        <end position="291"/>
    </location>
</feature>
<dbReference type="GO" id="GO:0043009">
    <property type="term" value="P:chordate embryonic development"/>
    <property type="evidence" value="ECO:0007669"/>
    <property type="project" value="Ensembl"/>
</dbReference>
<reference evidence="15" key="1">
    <citation type="submission" date="2023-09" db="UniProtKB">
        <authorList>
            <consortium name="Ensembl"/>
        </authorList>
    </citation>
    <scope>IDENTIFICATION</scope>
</reference>
<feature type="domain" description="AAA+ ATPase" evidence="13">
    <location>
        <begin position="448"/>
        <end position="599"/>
    </location>
</feature>
<dbReference type="GO" id="GO:0001878">
    <property type="term" value="P:response to yeast"/>
    <property type="evidence" value="ECO:0007669"/>
    <property type="project" value="Ensembl"/>
</dbReference>
<dbReference type="GO" id="GO:0005664">
    <property type="term" value="C:nuclear origin of replication recognition complex"/>
    <property type="evidence" value="ECO:0007669"/>
    <property type="project" value="TreeGrafter"/>
</dbReference>
<dbReference type="Ensembl" id="ENSPNYT00000007430.1">
    <property type="protein sequence ID" value="ENSPNYP00000007253.1"/>
    <property type="gene ID" value="ENSPNYG00000005399.1"/>
</dbReference>
<dbReference type="PANTHER" id="PTHR10763">
    <property type="entry name" value="CELL DIVISION CONTROL PROTEIN 6-RELATED"/>
    <property type="match status" value="1"/>
</dbReference>
<dbReference type="GO" id="GO:0033314">
    <property type="term" value="P:mitotic DNA replication checkpoint signaling"/>
    <property type="evidence" value="ECO:0007669"/>
    <property type="project" value="TreeGrafter"/>
</dbReference>
<dbReference type="FunFam" id="1.10.8.60:FF:000062">
    <property type="entry name" value="Origin recognition complex subunit 1"/>
    <property type="match status" value="1"/>
</dbReference>
<dbReference type="AlphaFoldDB" id="A0A3B4FBC3"/>
<dbReference type="CDD" id="cd00009">
    <property type="entry name" value="AAA"/>
    <property type="match status" value="1"/>
</dbReference>
<evidence type="ECO:0000256" key="9">
    <source>
        <dbReference type="ARBA" id="ARBA00023125"/>
    </source>
</evidence>
<dbReference type="GO" id="GO:0046872">
    <property type="term" value="F:metal ion binding"/>
    <property type="evidence" value="ECO:0007669"/>
    <property type="project" value="UniProtKB-KW"/>
</dbReference>
<protein>
    <recommendedName>
        <fullName evidence="3 11">Origin recognition complex subunit 1</fullName>
    </recommendedName>
</protein>
<evidence type="ECO:0000256" key="1">
    <source>
        <dbReference type="ARBA" id="ARBA00004123"/>
    </source>
</evidence>
<keyword evidence="7 11" id="KW-0067">ATP-binding</keyword>
<dbReference type="GO" id="GO:0040014">
    <property type="term" value="P:regulation of multicellular organism growth"/>
    <property type="evidence" value="ECO:0007669"/>
    <property type="project" value="Ensembl"/>
</dbReference>
<dbReference type="Gene3D" id="2.30.30.490">
    <property type="match status" value="1"/>
</dbReference>
<dbReference type="InterPro" id="IPR003593">
    <property type="entry name" value="AAA+_ATPase"/>
</dbReference>
<dbReference type="Pfam" id="PF00004">
    <property type="entry name" value="AAA"/>
    <property type="match status" value="1"/>
</dbReference>
<dbReference type="FunFam" id="3.40.50.300:FF:000199">
    <property type="entry name" value="Origin recognition complex subunit 1"/>
    <property type="match status" value="1"/>
</dbReference>
<comment type="function">
    <text evidence="11">Component of the origin recognition complex (ORC) that binds origins of replication. DNA-binding is ATP-dependent, however specific DNA sequences that define origins of replication have not been identified so far. ORC is required to assemble the pre-replication complex necessary to initiate DNA replication.</text>
</comment>
<name>A0A3B4FBC3_9CICH</name>
<dbReference type="InterPro" id="IPR027417">
    <property type="entry name" value="P-loop_NTPase"/>
</dbReference>
<dbReference type="GO" id="GO:0005524">
    <property type="term" value="F:ATP binding"/>
    <property type="evidence" value="ECO:0007669"/>
    <property type="project" value="UniProtKB-KW"/>
</dbReference>
<keyword evidence="6 11" id="KW-0547">Nucleotide-binding</keyword>
<evidence type="ECO:0000259" key="14">
    <source>
        <dbReference type="SMART" id="SM01074"/>
    </source>
</evidence>
<dbReference type="PANTHER" id="PTHR10763:SF23">
    <property type="entry name" value="ORIGIN RECOGNITION COMPLEX SUBUNIT 1"/>
    <property type="match status" value="1"/>
</dbReference>
<dbReference type="InterPro" id="IPR041083">
    <property type="entry name" value="AAA_lid_10"/>
</dbReference>
<comment type="subunit">
    <text evidence="11">ORC is composed of six subunits.</text>
</comment>
<organism evidence="15">
    <name type="scientific">Pundamilia nyererei</name>
    <dbReference type="NCBI Taxonomy" id="303518"/>
    <lineage>
        <taxon>Eukaryota</taxon>
        <taxon>Metazoa</taxon>
        <taxon>Chordata</taxon>
        <taxon>Craniata</taxon>
        <taxon>Vertebrata</taxon>
        <taxon>Euteleostomi</taxon>
        <taxon>Actinopterygii</taxon>
        <taxon>Neopterygii</taxon>
        <taxon>Teleostei</taxon>
        <taxon>Neoteleostei</taxon>
        <taxon>Acanthomorphata</taxon>
        <taxon>Ovalentaria</taxon>
        <taxon>Cichlomorphae</taxon>
        <taxon>Cichliformes</taxon>
        <taxon>Cichlidae</taxon>
        <taxon>African cichlids</taxon>
        <taxon>Pseudocrenilabrinae</taxon>
        <taxon>Haplochromini</taxon>
        <taxon>Pundamilia</taxon>
    </lineage>
</organism>
<keyword evidence="5" id="KW-0479">Metal-binding</keyword>